<keyword evidence="3" id="KW-1185">Reference proteome</keyword>
<dbReference type="AlphaFoldDB" id="A0A0S4JEP1"/>
<dbReference type="EMBL" id="CYKH01001786">
    <property type="protein sequence ID" value="CUG90054.1"/>
    <property type="molecule type" value="Genomic_DNA"/>
</dbReference>
<feature type="transmembrane region" description="Helical" evidence="1">
    <location>
        <begin position="49"/>
        <end position="71"/>
    </location>
</feature>
<keyword evidence="1" id="KW-1133">Transmembrane helix</keyword>
<name>A0A0S4JEP1_BODSA</name>
<sequence>MVRDRSHIVNLKRAEGRSNFPISPHMPFFFMRFHLACGGLSPAKDSTHVVVPFPSLHCFLLFVINYFFFFFNNRRLFFLVHLVCPSLFPVCKNR</sequence>
<dbReference type="VEuPathDB" id="TriTrypDB:BSAL_24770"/>
<evidence type="ECO:0000256" key="1">
    <source>
        <dbReference type="SAM" id="Phobius"/>
    </source>
</evidence>
<accession>A0A0S4JEP1</accession>
<keyword evidence="1 2" id="KW-0812">Transmembrane</keyword>
<dbReference type="Proteomes" id="UP000051952">
    <property type="component" value="Unassembled WGS sequence"/>
</dbReference>
<evidence type="ECO:0000313" key="2">
    <source>
        <dbReference type="EMBL" id="CUG90054.1"/>
    </source>
</evidence>
<gene>
    <name evidence="2" type="ORF">BSAL_24770</name>
</gene>
<protein>
    <submittedName>
        <fullName evidence="2">Transmembrane protein, putative</fullName>
    </submittedName>
</protein>
<proteinExistence type="predicted"/>
<organism evidence="2 3">
    <name type="scientific">Bodo saltans</name>
    <name type="common">Flagellated protozoan</name>
    <dbReference type="NCBI Taxonomy" id="75058"/>
    <lineage>
        <taxon>Eukaryota</taxon>
        <taxon>Discoba</taxon>
        <taxon>Euglenozoa</taxon>
        <taxon>Kinetoplastea</taxon>
        <taxon>Metakinetoplastina</taxon>
        <taxon>Eubodonida</taxon>
        <taxon>Bodonidae</taxon>
        <taxon>Bodo</taxon>
    </lineage>
</organism>
<evidence type="ECO:0000313" key="3">
    <source>
        <dbReference type="Proteomes" id="UP000051952"/>
    </source>
</evidence>
<reference evidence="3" key="1">
    <citation type="submission" date="2015-09" db="EMBL/GenBank/DDBJ databases">
        <authorList>
            <consortium name="Pathogen Informatics"/>
        </authorList>
    </citation>
    <scope>NUCLEOTIDE SEQUENCE [LARGE SCALE GENOMIC DNA]</scope>
    <source>
        <strain evidence="3">Lake Konstanz</strain>
    </source>
</reference>
<keyword evidence="1" id="KW-0472">Membrane</keyword>